<feature type="domain" description="AAA+ ATPase" evidence="4">
    <location>
        <begin position="1788"/>
        <end position="1935"/>
    </location>
</feature>
<dbReference type="Gene3D" id="1.20.920.30">
    <property type="match status" value="1"/>
</dbReference>
<feature type="region of interest" description="Disordered" evidence="3">
    <location>
        <begin position="3758"/>
        <end position="3794"/>
    </location>
</feature>
<dbReference type="InterPro" id="IPR035699">
    <property type="entry name" value="AAA_6"/>
</dbReference>
<feature type="region of interest" description="Disordered" evidence="3">
    <location>
        <begin position="1"/>
        <end position="46"/>
    </location>
</feature>
<dbReference type="InterPro" id="IPR003593">
    <property type="entry name" value="AAA+_ATPase"/>
</dbReference>
<dbReference type="InterPro" id="IPR042228">
    <property type="entry name" value="Dynein_linker_3"/>
</dbReference>
<evidence type="ECO:0000256" key="2">
    <source>
        <dbReference type="SAM" id="Coils"/>
    </source>
</evidence>
<feature type="compositionally biased region" description="Low complexity" evidence="3">
    <location>
        <begin position="3579"/>
        <end position="3588"/>
    </location>
</feature>
<feature type="compositionally biased region" description="Polar residues" evidence="3">
    <location>
        <begin position="3775"/>
        <end position="3793"/>
    </location>
</feature>
<dbReference type="PANTHER" id="PTHR45703:SF36">
    <property type="entry name" value="DYNEIN HEAVY CHAIN, CYTOPLASMIC"/>
    <property type="match status" value="1"/>
</dbReference>
<dbReference type="Pfam" id="PF12781">
    <property type="entry name" value="AAA_9"/>
    <property type="match status" value="1"/>
</dbReference>
<dbReference type="VEuPathDB" id="TriTrypDB:BSAL_49080"/>
<evidence type="ECO:0000313" key="5">
    <source>
        <dbReference type="EMBL" id="CUE56477.1"/>
    </source>
</evidence>
<feature type="coiled-coil region" evidence="2">
    <location>
        <begin position="2604"/>
        <end position="2687"/>
    </location>
</feature>
<keyword evidence="1 2" id="KW-0175">Coiled coil</keyword>
<dbReference type="GO" id="GO:0007018">
    <property type="term" value="P:microtubule-based movement"/>
    <property type="evidence" value="ECO:0007669"/>
    <property type="project" value="InterPro"/>
</dbReference>
<reference evidence="6" key="1">
    <citation type="submission" date="2015-09" db="EMBL/GenBank/DDBJ databases">
        <authorList>
            <consortium name="Pathogen Informatics"/>
        </authorList>
    </citation>
    <scope>NUCLEOTIDE SEQUENCE [LARGE SCALE GENOMIC DNA]</scope>
    <source>
        <strain evidence="6">Lake Konstanz</strain>
    </source>
</reference>
<dbReference type="Proteomes" id="UP000051952">
    <property type="component" value="Unassembled WGS sequence"/>
</dbReference>
<dbReference type="InterPro" id="IPR042222">
    <property type="entry name" value="Dynein_2_N"/>
</dbReference>
<dbReference type="GO" id="GO:0030286">
    <property type="term" value="C:dynein complex"/>
    <property type="evidence" value="ECO:0007669"/>
    <property type="project" value="InterPro"/>
</dbReference>
<dbReference type="InterPro" id="IPR013602">
    <property type="entry name" value="Dynein_heavy_linker"/>
</dbReference>
<dbReference type="OrthoDB" id="10252139at2759"/>
<dbReference type="GO" id="GO:0005524">
    <property type="term" value="F:ATP binding"/>
    <property type="evidence" value="ECO:0007669"/>
    <property type="project" value="InterPro"/>
</dbReference>
<dbReference type="Pfam" id="PF12774">
    <property type="entry name" value="AAA_6"/>
    <property type="match status" value="1"/>
</dbReference>
<protein>
    <recommendedName>
        <fullName evidence="4">AAA+ ATPase domain-containing protein</fullName>
    </recommendedName>
</protein>
<dbReference type="Gene3D" id="3.40.50.300">
    <property type="entry name" value="P-loop containing nucleotide triphosphate hydrolases"/>
    <property type="match status" value="5"/>
</dbReference>
<organism evidence="5 6">
    <name type="scientific">Bodo saltans</name>
    <name type="common">Flagellated protozoan</name>
    <dbReference type="NCBI Taxonomy" id="75058"/>
    <lineage>
        <taxon>Eukaryota</taxon>
        <taxon>Discoba</taxon>
        <taxon>Euglenozoa</taxon>
        <taxon>Kinetoplastea</taxon>
        <taxon>Metakinetoplastina</taxon>
        <taxon>Eubodonida</taxon>
        <taxon>Bodonidae</taxon>
        <taxon>Bodo</taxon>
    </lineage>
</organism>
<feature type="compositionally biased region" description="Pro residues" evidence="3">
    <location>
        <begin position="3589"/>
        <end position="3598"/>
    </location>
</feature>
<dbReference type="InterPro" id="IPR041466">
    <property type="entry name" value="Dynein_AAA5_ext"/>
</dbReference>
<dbReference type="InterPro" id="IPR024743">
    <property type="entry name" value="Dynein_HC_stalk"/>
</dbReference>
<dbReference type="Pfam" id="PF12780">
    <property type="entry name" value="AAA_8"/>
    <property type="match status" value="1"/>
</dbReference>
<feature type="region of interest" description="Disordered" evidence="3">
    <location>
        <begin position="3579"/>
        <end position="3598"/>
    </location>
</feature>
<accession>A0A0S4IN69</accession>
<feature type="coiled-coil region" evidence="2">
    <location>
        <begin position="2380"/>
        <end position="2407"/>
    </location>
</feature>
<gene>
    <name evidence="5" type="ORF">BSAL_49080</name>
</gene>
<sequence>MKGACAPKIPNTRIHVRHRDSMKQATPQRNQPLFLDNSSRNSTSPIRPVEMERSDEVHFGTEFGEYAQVPSRPLNGATVSQRGANLIEDGKVVHHMELAEWSHQMQTFSALRTLPFFSKFFAWRTILFWCREVKKRRFTRRASFLVATHLTLDLHSGPSILRIRGSLLKIINSGHKFLSHNQEVRSIDEFKLNEAQGVTKSIEALQRRFSDIDFIVESTCKRLEQACILREDGADLNERSVSRKKSVLLRLCSLMVDDAKKQIICSGICEVASFLEMCDPLFVASTKLSSGKIEFSPSMTEFKRAFGVIVDMIGEKIDMSDYPEYICSMTRISKRIDDVFKDCRKHTEFLGHWCEVYAESSNISAEGIITSDHTISWLRDSLKKLRCSLQHLESGQIPPSTQIGFFTVDNSAISRVIMPTASNAISTIEYFVPLQCERKLNVLAVKILRALTRLSDVPTKLEEISHYLEFCRSLNYELFETEFSSVSEYWELLELEGMATTATLRILYEKVCSDMSILRDGCEEIDETLERVVLHFSKLIAESLKVLENSGQQLKITLDSPQLREPSDSTQDNKAISHNCVCCAQNLVDEERRLLGFQSEIGVEMTPTDSIRKVKNLASQMHQLWRTIDEWVAFESHFLSISWRMWKDLNSNAISTLVRETLATCADLDCNAIDDVRQRWADWQSHQFIIDAATSTIFQQHHWRKFDEIIKGHCGVSLLEKKETNLADLKRAGVEVTKSDVLKLLLSAAQEIDLEKRLATIQAFWNGTAGQSLRMILYRTGDQRDMWLVDNGVELMEYLEESAGSVQVLLNNRFCSGPILSRAEKYLVSLRTARNTLRTWLEFQGRWVIIEAILKLPEVTRRWAEQGDERFAHADKFFREIVKQHSSGCKVIQSFGNGALLASFQTPLQMLQELQHSIATHLDARREKFPRLYFVDDHDLLDLLSCGRTPDRISRHMHKIFEGLRAIDIEGSDIVGVLGHEIGERQALDSFRPRGDVEAWLAQLERNLHGSLQKQMLHQLQSGTQDVFSIEMIHCFSVQAISLASHVSWSSLISQALSEGTLKEVVSSFGIRLQSHYSLLQENLTKCDRLSLRALASHCLSLRASTERIIKTKCIMFEVMITKTDPQSIDVALASNITRYSWEYCGISQFSPFCASSQLSMCCIASSIKLSRGAGVIGASGGRTEFVKDFARVVGKHAAVIKCSQDASLSVVLRSIRGAVMCNSVCCLADFDTLLPSLSSIVSATLQEICLACERATTRYLKINGTATTVPPATVATFIATMTSMTPSTIDGAHTSFFRPVSLATAPSYNAIVEGMLLASGFHHGIEIAKRLSHLEDMLQNSTLELSLELPRIKRLVTDLLLNEEVRSYNELELFARDLVRRSEARLNSCELNHFREMVQGTFGNFGKSEDSISSTRLTTLIEREDLLIFPRQLLTIQNLLSSLESGVTAVVGKSGSGKSTVQRIASNVFSEGCTVLSHKIFPNTMSNHELFGAFDVAGRWVDGCLHQQLQSLLLTGSYDGTQNSNNDWILLDGTESGSWLDFFMLGVLDIRAHRTICFGSGERLMIPVAIKFIIECPSLGSLSPSVVARLNLVAVEEPCSDEELVRHLVSRHVNSTPKTFNSTPAHDACELVLKFMRRFIFPSEGSSSSIEKVASSVSSPAQVTRNFMKVLEGVQRRAIPDASNGSTLLHCLAFALTWSVGCILREAEQETFDIFCRSAFDYTNAMFPSNGLVFDYCLCEARWVRWCDLPEQVPGNRTCTSSGNVEFTPNLRRVTYLQQILVTPVKNSGNIMLYAPPGTGKSSMLQGLFHLLEVSADALYFPVMTQWHHSVRPADVFAHADTSNNSAAGDVAGSGKHILFLIDDINLPSDEAAMDAVRALIQSSDVWDPSRRRRKHTLVQSCIATTTTEVLWSSTKSRLASHFFPIVLYLADHSSGGGDETLHPLQSFIDEWRTLCEGFPKALRSVADRMIHATHDVFHGCMATFMSHQNSVTISSQHRFSLHHLRNVFQGLVRGAKSSVVHDVSALCGLWISECHRAFGDRFGGSSVPQQQFIRILEEVGRRNQFGLFMTDTMWTSWSGNYEPIAFSTSTKRMLKQFCPKGTLITEYLVRYTTKIARVIITPGSHGLLLGDTTGLGQRFTASVACNRTGCRLVTCESDIESVLEDAVRSAVSRALESSDNGSVAPSEQRQTVLLIPSAHLMSRRILELLHRLLNGQDWSSFFTQSDKEAMRSQMRSTKNLLGARNAAVDDEIWRTVQQNVTVLITAATNDVKYVTMVARFPTLVTSCTIITFMTWPMDALESLAIRGLHPGDHQNEHADDIDSAAEHQFTTVNVARALQIHSFMSAMSGRPTLIVSTTAFMDYVHVFRRVHDVERKSLDTAMQQLQEGRTALERTQSEIEALRAKVLVMEPKLAKKSEEVTDLLDAMNEQKVHATGVKDTMVGRQQVAQREEHSARAVRAVAENELIAALPEFNIALGAVKALQKSDVDEIRRYNVPTRGTSLTLEAVLTLLGERNPGDWNAAKVVMGSGKLLERMVTLDVHHLPPAIVERIYQISRDSEFTPSRIRTTASEACASICRWVIAVREYHTVYITSVAPRQQQLAEAEVDAASAMSKLKESKSQLLQIQKSVTNLEETLLTTENDHATLLQQLNTCRRRLKSAEELSERLSRESVRWQEQQKELTRKDFELALRIHLFAAMMCYGSALDPTARSEVLSELLQLPTFSELKRRPLHLTDVLLLAPTVLRWQSHGLPMDTHLEESALFTVSGITFSKRWPLLVDPDGVGLSWLLHLDTFSGAVRVNSIDEGEVIRVIKENIRRGIPTIVEGIDDRHIFSEKTLVILHDVLHRNLQTALATSAVVAVTKDNAAEDEEDDDTTQLMEQTVIRVGEDLIPYHGAFSLALVCTRQMQHKPQHPTVEVKEGRDDASAIPAEVAASARVVNFTPAHDARSDLLLSRLVDVALGPLETERRAALLKLAELNEKVISSQQKILALLSTVTRVKPNEKLTDEDSMNALLDNEALMSQLLEVQTIVSDTERATHALGRSDTLLLEQREKLRGISDAVLTYHAAVCAVQSLSGGLFFVSLEQLQMAAVQAIQQFMLISEMMDDISMGQCLVRVLRSLRDVTQFACGEELLPHLEASVVMSILRESPTVRQIVGLDPDRDEEKNRAWMHETCTRFFAAGAVTSRIAIGRGALYHIDNVWDGSAVEFTLHQAGGEFTPDAYPQLQNIPSCGLEKFSARWALMTVFARPDLLSQAVPLLASHIFGGEAAAASPAEYASMHKAPSSSMLALLTTSSFDAEPFLFSVAERQGNPRKRAVRVIRLNEENRDLVALLHAEANELDVSRKPSWILLEDAHLVDQDVLQLFVNMISSDIATSSRFKFAISCPYTSDFARSLLVRRCVRVVVDHRCTPVRPATATSPYSMVISCLHNVLREVHRRHFFFFGGGNDSVDYQFTSLDVAWCLRLLEESKSQLPSPPSEEADINSAVQMLPNIIEVVYGSRMQSRPRHLQHLAALSSAALRWWEGYRTDVNDATAESLLFELRRVGQPVQVLYSASRKLSSQMWNLCPEIPPTSTTTNNMTAATPPTPPSPPPPPQLPPLICILECAHPRIQVAWSAGTDALTLWLWEELNQYNRLIEHIQDLRLHEIHHEPFHNAGLLQKWLPEHCHARDEHHEAQQQHRNSMTNILGFAVKSHALLVAWLRKGYAPTPLPMDCLFSPASLLDALYCAGVRRLTPLGGAAPLGSLRLAVATANEEDESELDEAAKKEEPPTTTDACGEQQPPSLTSPTMAPLRSLRKKASTLRGTQSSWKMSGFRFKQDFCNWNSQTRLMQLTTTTTSSSPSVLALPNLLARFVADGAIEVGPPSTPKSPSPAVAAARVMCHVCPQSSRHSTVSRYQLLLGAASSNQGQLNDAIDDTQWDLLGIAVTPLPRADH</sequence>
<keyword evidence="6" id="KW-1185">Reference proteome</keyword>
<evidence type="ECO:0000256" key="3">
    <source>
        <dbReference type="SAM" id="MobiDB-lite"/>
    </source>
</evidence>
<evidence type="ECO:0000256" key="1">
    <source>
        <dbReference type="ARBA" id="ARBA00023054"/>
    </source>
</evidence>
<dbReference type="Gene3D" id="3.20.180.20">
    <property type="entry name" value="Dynein heavy chain, N-terminal domain 2"/>
    <property type="match status" value="1"/>
</dbReference>
<dbReference type="Gene3D" id="1.10.472.130">
    <property type="match status" value="1"/>
</dbReference>
<dbReference type="InterPro" id="IPR026983">
    <property type="entry name" value="DHC"/>
</dbReference>
<evidence type="ECO:0000313" key="6">
    <source>
        <dbReference type="Proteomes" id="UP000051952"/>
    </source>
</evidence>
<dbReference type="Gene3D" id="1.20.140.100">
    <property type="entry name" value="Dynein heavy chain, N-terminal domain 2"/>
    <property type="match status" value="1"/>
</dbReference>
<dbReference type="EMBL" id="CYKH01000005">
    <property type="protein sequence ID" value="CUE56477.1"/>
    <property type="molecule type" value="Genomic_DNA"/>
</dbReference>
<dbReference type="Pfam" id="PF08393">
    <property type="entry name" value="DHC_N2"/>
    <property type="match status" value="1"/>
</dbReference>
<dbReference type="Gene3D" id="1.20.920.20">
    <property type="match status" value="1"/>
</dbReference>
<dbReference type="InterPro" id="IPR035706">
    <property type="entry name" value="AAA_9"/>
</dbReference>
<feature type="compositionally biased region" description="Polar residues" evidence="3">
    <location>
        <begin position="23"/>
        <end position="45"/>
    </location>
</feature>
<evidence type="ECO:0000259" key="4">
    <source>
        <dbReference type="SMART" id="SM00382"/>
    </source>
</evidence>
<proteinExistence type="predicted"/>
<dbReference type="Pfam" id="PF17852">
    <property type="entry name" value="Dynein_AAA_lid"/>
    <property type="match status" value="1"/>
</dbReference>
<dbReference type="SUPFAM" id="SSF52540">
    <property type="entry name" value="P-loop containing nucleoside triphosphate hydrolases"/>
    <property type="match status" value="2"/>
</dbReference>
<dbReference type="GO" id="GO:0051959">
    <property type="term" value="F:dynein light intermediate chain binding"/>
    <property type="evidence" value="ECO:0007669"/>
    <property type="project" value="InterPro"/>
</dbReference>
<dbReference type="GO" id="GO:0045505">
    <property type="term" value="F:dynein intermediate chain binding"/>
    <property type="evidence" value="ECO:0007669"/>
    <property type="project" value="InterPro"/>
</dbReference>
<name>A0A0S4IN69_BODSA</name>
<dbReference type="Pfam" id="PF12777">
    <property type="entry name" value="MT"/>
    <property type="match status" value="1"/>
</dbReference>
<dbReference type="SMART" id="SM00382">
    <property type="entry name" value="AAA"/>
    <property type="match status" value="1"/>
</dbReference>
<dbReference type="InterPro" id="IPR027417">
    <property type="entry name" value="P-loop_NTPase"/>
</dbReference>
<dbReference type="InterPro" id="IPR024317">
    <property type="entry name" value="Dynein_heavy_chain_D4_dom"/>
</dbReference>
<dbReference type="PANTHER" id="PTHR45703">
    <property type="entry name" value="DYNEIN HEAVY CHAIN"/>
    <property type="match status" value="1"/>
</dbReference>